<dbReference type="Pfam" id="PF01904">
    <property type="entry name" value="DUF72"/>
    <property type="match status" value="1"/>
</dbReference>
<dbReference type="InterPro" id="IPR036520">
    <property type="entry name" value="UPF0759_sf"/>
</dbReference>
<dbReference type="Proteomes" id="UP000316008">
    <property type="component" value="Unassembled WGS sequence"/>
</dbReference>
<protein>
    <submittedName>
        <fullName evidence="1">DUF72 domain-containing protein</fullName>
    </submittedName>
</protein>
<keyword evidence="2" id="KW-1185">Reference proteome</keyword>
<evidence type="ECO:0000313" key="2">
    <source>
        <dbReference type="Proteomes" id="UP000316008"/>
    </source>
</evidence>
<accession>A0A556MYB2</accession>
<dbReference type="RefSeq" id="WP_144333025.1">
    <property type="nucleotide sequence ID" value="NZ_VLPL01000004.1"/>
</dbReference>
<sequence>MEFGKIDRSLLDKVNFRLPEDGAFTKALKPAVKQPQLFLGGAKWGRKEWVGLIYPAKTKEAEFLDYYIQNFNGIELNTTHYQIYPAATIQKWAEKAKGTGFKFCPKFPQSISHYSDLSSAKAHADTDRFLDSVINFGEHLGPLFLQLSEKFGPQRRDVLFSYLQKLPRDISVTLEVRHPDWFGKTEIRKELFQTLHELSIGSVITDVSGKRDCAHMEVTAPVTFIRFVGNGLHPTDYERIDDWVKRIKSWLQRDIREIHFYMHQPDELYTPQLTDYLIRALNKTCKLSLQAPKLIGTTGDLFG</sequence>
<reference evidence="1 2" key="1">
    <citation type="submission" date="2019-07" db="EMBL/GenBank/DDBJ databases">
        <authorList>
            <person name="Huq M.A."/>
        </authorList>
    </citation>
    <scope>NUCLEOTIDE SEQUENCE [LARGE SCALE GENOMIC DNA]</scope>
    <source>
        <strain evidence="1 2">MAH-3</strain>
    </source>
</reference>
<organism evidence="1 2">
    <name type="scientific">Fluviicola chungangensis</name>
    <dbReference type="NCBI Taxonomy" id="2597671"/>
    <lineage>
        <taxon>Bacteria</taxon>
        <taxon>Pseudomonadati</taxon>
        <taxon>Bacteroidota</taxon>
        <taxon>Flavobacteriia</taxon>
        <taxon>Flavobacteriales</taxon>
        <taxon>Crocinitomicaceae</taxon>
        <taxon>Fluviicola</taxon>
    </lineage>
</organism>
<dbReference type="Gene3D" id="3.20.20.410">
    <property type="entry name" value="Protein of unknown function UPF0759"/>
    <property type="match status" value="1"/>
</dbReference>
<dbReference type="PANTHER" id="PTHR30348:SF9">
    <property type="entry name" value="UPF0759 PROTEIN YECE"/>
    <property type="match status" value="1"/>
</dbReference>
<proteinExistence type="predicted"/>
<dbReference type="PANTHER" id="PTHR30348">
    <property type="entry name" value="UNCHARACTERIZED PROTEIN YECE"/>
    <property type="match status" value="1"/>
</dbReference>
<dbReference type="AlphaFoldDB" id="A0A556MYB2"/>
<dbReference type="InterPro" id="IPR002763">
    <property type="entry name" value="DUF72"/>
</dbReference>
<dbReference type="SUPFAM" id="SSF117396">
    <property type="entry name" value="TM1631-like"/>
    <property type="match status" value="1"/>
</dbReference>
<evidence type="ECO:0000313" key="1">
    <source>
        <dbReference type="EMBL" id="TSJ44911.1"/>
    </source>
</evidence>
<comment type="caution">
    <text evidence="1">The sequence shown here is derived from an EMBL/GenBank/DDBJ whole genome shotgun (WGS) entry which is preliminary data.</text>
</comment>
<dbReference type="EMBL" id="VLPL01000004">
    <property type="protein sequence ID" value="TSJ44911.1"/>
    <property type="molecule type" value="Genomic_DNA"/>
</dbReference>
<gene>
    <name evidence="1" type="ORF">FO442_09955</name>
</gene>
<dbReference type="OrthoDB" id="9780310at2"/>
<name>A0A556MYB2_9FLAO</name>